<evidence type="ECO:0000256" key="1">
    <source>
        <dbReference type="SAM" id="Coils"/>
    </source>
</evidence>
<dbReference type="PANTHER" id="PTHR37171:SF1">
    <property type="entry name" value="SERINE_THREONINE-PROTEIN KINASE YRZF-RELATED"/>
    <property type="match status" value="1"/>
</dbReference>
<accession>A0A395GX20</accession>
<dbReference type="Proteomes" id="UP000249402">
    <property type="component" value="Unassembled WGS sequence"/>
</dbReference>
<dbReference type="AlphaFoldDB" id="A0A395GX20"/>
<name>A0A395GX20_9EURO</name>
<reference evidence="3 4" key="1">
    <citation type="submission" date="2018-02" db="EMBL/GenBank/DDBJ databases">
        <title>The genomes of Aspergillus section Nigri reveals drivers in fungal speciation.</title>
        <authorList>
            <consortium name="DOE Joint Genome Institute"/>
            <person name="Vesth T.C."/>
            <person name="Nybo J."/>
            <person name="Theobald S."/>
            <person name="Brandl J."/>
            <person name="Frisvad J.C."/>
            <person name="Nielsen K.F."/>
            <person name="Lyhne E.K."/>
            <person name="Kogle M.E."/>
            <person name="Kuo A."/>
            <person name="Riley R."/>
            <person name="Clum A."/>
            <person name="Nolan M."/>
            <person name="Lipzen A."/>
            <person name="Salamov A."/>
            <person name="Henrissat B."/>
            <person name="Wiebenga A."/>
            <person name="De vries R.P."/>
            <person name="Grigoriev I.V."/>
            <person name="Mortensen U.H."/>
            <person name="Andersen M.R."/>
            <person name="Baker S.E."/>
        </authorList>
    </citation>
    <scope>NUCLEOTIDE SEQUENCE [LARGE SCALE GENOMIC DNA]</scope>
    <source>
        <strain evidence="3 4">CBS 121593</strain>
    </source>
</reference>
<feature type="coiled-coil region" evidence="1">
    <location>
        <begin position="3"/>
        <end position="47"/>
    </location>
</feature>
<dbReference type="STRING" id="1448316.A0A395GX20"/>
<gene>
    <name evidence="3" type="ORF">BO80DRAFT_435472</name>
</gene>
<keyword evidence="1" id="KW-0175">Coiled coil</keyword>
<dbReference type="InterPro" id="IPR011009">
    <property type="entry name" value="Kinase-like_dom_sf"/>
</dbReference>
<dbReference type="GeneID" id="37225776"/>
<feature type="compositionally biased region" description="Basic residues" evidence="2">
    <location>
        <begin position="339"/>
        <end position="352"/>
    </location>
</feature>
<dbReference type="RefSeq" id="XP_025574414.1">
    <property type="nucleotide sequence ID" value="XM_025720911.1"/>
</dbReference>
<proteinExistence type="predicted"/>
<evidence type="ECO:0000256" key="2">
    <source>
        <dbReference type="SAM" id="MobiDB-lite"/>
    </source>
</evidence>
<feature type="region of interest" description="Disordered" evidence="2">
    <location>
        <begin position="98"/>
        <end position="134"/>
    </location>
</feature>
<evidence type="ECO:0008006" key="5">
    <source>
        <dbReference type="Google" id="ProtNLM"/>
    </source>
</evidence>
<organism evidence="3 4">
    <name type="scientific">Aspergillus ibericus CBS 121593</name>
    <dbReference type="NCBI Taxonomy" id="1448316"/>
    <lineage>
        <taxon>Eukaryota</taxon>
        <taxon>Fungi</taxon>
        <taxon>Dikarya</taxon>
        <taxon>Ascomycota</taxon>
        <taxon>Pezizomycotina</taxon>
        <taxon>Eurotiomycetes</taxon>
        <taxon>Eurotiomycetidae</taxon>
        <taxon>Eurotiales</taxon>
        <taxon>Aspergillaceae</taxon>
        <taxon>Aspergillus</taxon>
        <taxon>Aspergillus subgen. Circumdati</taxon>
    </lineage>
</organism>
<sequence>MSQQEIEKLRRRLENEQRLREEEQRLREEEQRLRQQAEEQLRLQIQNTTLPEFLNACHSHLFLSLKIQRDKDSSTKGNPANADHDSTIAADMSSLSLSQMHPRHSSRLAAKSASVGASAQAKRSQRAGQPRSRPRADQFCVYNKGLGGKVPAFIIEYKAPQGSGSQDQQFFNDNQQLDTRLGCESLHVHGSRGALFKITLWSHGYTFVAKGTPVEFVTGLENEELIYSRLSSIQGRYIPVLLGSLKLRHPFSYDGIAEIVHLMFMSYAGKTLANCHDSDRCQLMQKAEKSLQEIHKLGVLQGDPIPGNMVEENGRVMFIDFERATLQPPRAPLGGISHNHTRGQVKGPKGHSRHDCFDRERQRMRRGLY</sequence>
<evidence type="ECO:0000313" key="3">
    <source>
        <dbReference type="EMBL" id="RAL00087.1"/>
    </source>
</evidence>
<keyword evidence="4" id="KW-1185">Reference proteome</keyword>
<dbReference type="VEuPathDB" id="FungiDB:BO80DRAFT_435472"/>
<dbReference type="SUPFAM" id="SSF56112">
    <property type="entry name" value="Protein kinase-like (PK-like)"/>
    <property type="match status" value="1"/>
</dbReference>
<feature type="region of interest" description="Disordered" evidence="2">
    <location>
        <begin position="330"/>
        <end position="369"/>
    </location>
</feature>
<evidence type="ECO:0000313" key="4">
    <source>
        <dbReference type="Proteomes" id="UP000249402"/>
    </source>
</evidence>
<protein>
    <recommendedName>
        <fullName evidence="5">Protein kinase domain-containing protein</fullName>
    </recommendedName>
</protein>
<dbReference type="EMBL" id="KZ824442">
    <property type="protein sequence ID" value="RAL00087.1"/>
    <property type="molecule type" value="Genomic_DNA"/>
</dbReference>
<dbReference type="PANTHER" id="PTHR37171">
    <property type="entry name" value="SERINE/THREONINE-PROTEIN KINASE YRZF-RELATED"/>
    <property type="match status" value="1"/>
</dbReference>
<dbReference type="OrthoDB" id="2156052at2759"/>
<dbReference type="InterPro" id="IPR052396">
    <property type="entry name" value="Meiotic_Drive_Suppr_Kinase"/>
</dbReference>